<dbReference type="InterPro" id="IPR049672">
    <property type="entry name" value="Xrt_dep_XDP1"/>
</dbReference>
<feature type="signal peptide" evidence="1">
    <location>
        <begin position="1"/>
        <end position="47"/>
    </location>
</feature>
<dbReference type="InterPro" id="IPR013424">
    <property type="entry name" value="Ice-binding_C"/>
</dbReference>
<dbReference type="NCBIfam" id="TIGR02595">
    <property type="entry name" value="PEP_CTERM"/>
    <property type="match status" value="1"/>
</dbReference>
<evidence type="ECO:0000256" key="1">
    <source>
        <dbReference type="SAM" id="SignalP"/>
    </source>
</evidence>
<protein>
    <submittedName>
        <fullName evidence="3">PEP-CTERM sorting domain-containing protein</fullName>
    </submittedName>
</protein>
<keyword evidence="4" id="KW-1185">Reference proteome</keyword>
<dbReference type="Proteomes" id="UP000292120">
    <property type="component" value="Unassembled WGS sequence"/>
</dbReference>
<keyword evidence="1" id="KW-0732">Signal</keyword>
<dbReference type="EMBL" id="SIXI01000004">
    <property type="protein sequence ID" value="TBO30398.1"/>
    <property type="molecule type" value="Genomic_DNA"/>
</dbReference>
<organism evidence="3 4">
    <name type="scientific">Aquabacterium lacunae</name>
    <dbReference type="NCBI Taxonomy" id="2528630"/>
    <lineage>
        <taxon>Bacteria</taxon>
        <taxon>Pseudomonadati</taxon>
        <taxon>Pseudomonadota</taxon>
        <taxon>Betaproteobacteria</taxon>
        <taxon>Burkholderiales</taxon>
        <taxon>Aquabacterium</taxon>
    </lineage>
</organism>
<dbReference type="OrthoDB" id="8544832at2"/>
<evidence type="ECO:0000313" key="3">
    <source>
        <dbReference type="EMBL" id="TBO30398.1"/>
    </source>
</evidence>
<gene>
    <name evidence="3" type="ORF">EYS42_11970</name>
</gene>
<dbReference type="Pfam" id="PF07589">
    <property type="entry name" value="PEP-CTERM"/>
    <property type="match status" value="1"/>
</dbReference>
<reference evidence="3 4" key="1">
    <citation type="submission" date="2019-02" db="EMBL/GenBank/DDBJ databases">
        <title>Aquabacterium sp. strain KMB7.</title>
        <authorList>
            <person name="Chen W.-M."/>
        </authorList>
    </citation>
    <scope>NUCLEOTIDE SEQUENCE [LARGE SCALE GENOMIC DNA]</scope>
    <source>
        <strain evidence="3 4">KMB7</strain>
    </source>
</reference>
<accession>A0A4Q9H3H2</accession>
<proteinExistence type="predicted"/>
<name>A0A4Q9H3H2_9BURK</name>
<evidence type="ECO:0000259" key="2">
    <source>
        <dbReference type="Pfam" id="PF07589"/>
    </source>
</evidence>
<feature type="domain" description="Ice-binding protein C-terminal" evidence="2">
    <location>
        <begin position="255"/>
        <end position="276"/>
    </location>
</feature>
<evidence type="ECO:0000313" key="4">
    <source>
        <dbReference type="Proteomes" id="UP000292120"/>
    </source>
</evidence>
<dbReference type="NCBIfam" id="NF041927">
    <property type="entry name" value="Xrt_dep_XDP1"/>
    <property type="match status" value="1"/>
</dbReference>
<dbReference type="AlphaFoldDB" id="A0A4Q9H3H2"/>
<sequence>MRPASCLVVTKQDRSGSHNMTHLIQHIARRAVIASAMAVGLCAQALAATNWSSSFSTCGDGTVAAAGSWGAINCATNSGGVDVDVAGLTWSSTTSAANAAVVSFQGNGLGIMANGDTNTSGPHAIDNGGTYDSLVMRFTQSVSLNALSIGWNATDNPVNGFNDSDITVYAWMGGTPTGPSSMTPIGSTGWVQVQHKPDVGASNGTSFGGSASWTTNVFSSYWMVIALGNDSNCDSFKLMSVAGTVNETPPPPTGVPEPGSLALMALCGAGLVWSRRRKV</sequence>
<comment type="caution">
    <text evidence="3">The sequence shown here is derived from an EMBL/GenBank/DDBJ whole genome shotgun (WGS) entry which is preliminary data.</text>
</comment>
<feature type="chain" id="PRO_5020755523" evidence="1">
    <location>
        <begin position="48"/>
        <end position="279"/>
    </location>
</feature>